<evidence type="ECO:0000313" key="1">
    <source>
        <dbReference type="EMBL" id="KAJ7677318.1"/>
    </source>
</evidence>
<comment type="caution">
    <text evidence="1">The sequence shown here is derived from an EMBL/GenBank/DDBJ whole genome shotgun (WGS) entry which is preliminary data.</text>
</comment>
<accession>A0AAD7D3X9</accession>
<gene>
    <name evidence="1" type="ORF">B0H17DRAFT_1139679</name>
</gene>
<protein>
    <submittedName>
        <fullName evidence="1">Uncharacterized protein</fullName>
    </submittedName>
</protein>
<name>A0AAD7D3X9_MYCRO</name>
<proteinExistence type="predicted"/>
<dbReference type="AlphaFoldDB" id="A0AAD7D3X9"/>
<dbReference type="EMBL" id="JARKIE010000139">
    <property type="protein sequence ID" value="KAJ7677318.1"/>
    <property type="molecule type" value="Genomic_DNA"/>
</dbReference>
<evidence type="ECO:0000313" key="2">
    <source>
        <dbReference type="Proteomes" id="UP001221757"/>
    </source>
</evidence>
<sequence>MFSKILQIFPDAPGTLPHSPQCQDEFSSHLQDLELMFYKNATEVNFRLGIWVKTEVAVKQSSLKQAPLCEGSACRTRACRLAPSLAGKQKIEQFVVDHYFVDEGTSPTFLLDTSRTRFSQIWKQHNFTCCGRSSIATSVSFWHRSSSTCSPFVSTTPTPSRISLTQATCRPSTPPPFDDLESITSVAAINFQANYAPDYGLDIFDNDSEMDDDELQYPMSNRGRSPGAYSYGTELSAIFTDSSSR</sequence>
<dbReference type="Proteomes" id="UP001221757">
    <property type="component" value="Unassembled WGS sequence"/>
</dbReference>
<reference evidence="1" key="1">
    <citation type="submission" date="2023-03" db="EMBL/GenBank/DDBJ databases">
        <title>Massive genome expansion in bonnet fungi (Mycena s.s.) driven by repeated elements and novel gene families across ecological guilds.</title>
        <authorList>
            <consortium name="Lawrence Berkeley National Laboratory"/>
            <person name="Harder C.B."/>
            <person name="Miyauchi S."/>
            <person name="Viragh M."/>
            <person name="Kuo A."/>
            <person name="Thoen E."/>
            <person name="Andreopoulos B."/>
            <person name="Lu D."/>
            <person name="Skrede I."/>
            <person name="Drula E."/>
            <person name="Henrissat B."/>
            <person name="Morin E."/>
            <person name="Kohler A."/>
            <person name="Barry K."/>
            <person name="LaButti K."/>
            <person name="Morin E."/>
            <person name="Salamov A."/>
            <person name="Lipzen A."/>
            <person name="Mereny Z."/>
            <person name="Hegedus B."/>
            <person name="Baldrian P."/>
            <person name="Stursova M."/>
            <person name="Weitz H."/>
            <person name="Taylor A."/>
            <person name="Grigoriev I.V."/>
            <person name="Nagy L.G."/>
            <person name="Martin F."/>
            <person name="Kauserud H."/>
        </authorList>
    </citation>
    <scope>NUCLEOTIDE SEQUENCE</scope>
    <source>
        <strain evidence="1">CBHHK067</strain>
    </source>
</reference>
<keyword evidence="2" id="KW-1185">Reference proteome</keyword>
<organism evidence="1 2">
    <name type="scientific">Mycena rosella</name>
    <name type="common">Pink bonnet</name>
    <name type="synonym">Agaricus rosellus</name>
    <dbReference type="NCBI Taxonomy" id="1033263"/>
    <lineage>
        <taxon>Eukaryota</taxon>
        <taxon>Fungi</taxon>
        <taxon>Dikarya</taxon>
        <taxon>Basidiomycota</taxon>
        <taxon>Agaricomycotina</taxon>
        <taxon>Agaricomycetes</taxon>
        <taxon>Agaricomycetidae</taxon>
        <taxon>Agaricales</taxon>
        <taxon>Marasmiineae</taxon>
        <taxon>Mycenaceae</taxon>
        <taxon>Mycena</taxon>
    </lineage>
</organism>